<feature type="domain" description="Peptidoglycan binding-like" evidence="1">
    <location>
        <begin position="81"/>
        <end position="132"/>
    </location>
</feature>
<reference evidence="2 3" key="1">
    <citation type="submission" date="2019-01" db="EMBL/GenBank/DDBJ databases">
        <title>Genome sequencing of strain 2JSPR-7.</title>
        <authorList>
            <person name="Heo J."/>
            <person name="Kim S.-J."/>
            <person name="Kim J.-S."/>
            <person name="Hong S.-B."/>
            <person name="Kwon S.-W."/>
        </authorList>
    </citation>
    <scope>NUCLEOTIDE SEQUENCE [LARGE SCALE GENOMIC DNA]</scope>
    <source>
        <strain evidence="2 3">2JSPR-7</strain>
    </source>
</reference>
<dbReference type="AlphaFoldDB" id="A0A4P6ERK5"/>
<dbReference type="SUPFAM" id="SSF47090">
    <property type="entry name" value="PGBD-like"/>
    <property type="match status" value="1"/>
</dbReference>
<dbReference type="InterPro" id="IPR036365">
    <property type="entry name" value="PGBD-like_sf"/>
</dbReference>
<protein>
    <submittedName>
        <fullName evidence="2">Peptidoglycan-binding protein</fullName>
    </submittedName>
</protein>
<organism evidence="2 3">
    <name type="scientific">Xylanimonas allomyrinae</name>
    <dbReference type="NCBI Taxonomy" id="2509459"/>
    <lineage>
        <taxon>Bacteria</taxon>
        <taxon>Bacillati</taxon>
        <taxon>Actinomycetota</taxon>
        <taxon>Actinomycetes</taxon>
        <taxon>Micrococcales</taxon>
        <taxon>Promicromonosporaceae</taxon>
        <taxon>Xylanimonas</taxon>
    </lineage>
</organism>
<dbReference type="Proteomes" id="UP000291758">
    <property type="component" value="Chromosome"/>
</dbReference>
<keyword evidence="3" id="KW-1185">Reference proteome</keyword>
<sequence length="303" mass="29777">MAPVVVPVERAERRASMMVSLEVVPGEAFVATSSTSGTVTGAAQVGAVLDNGVTVMVVDDRPVVAMLGDAPLWRPLGSGARGEDVTRLQEFLITTGHLSGPATDRFGPATTAGVRSFAQSIGLPRSTTVFDPAWVVWVGDSPLPVAHVDAPVGATLAAGDPVVTGPAAAGAVAVAEPQGGLVADLGDDPELVVGGAVVPYVPGSGAITDPEHVAALVGALGMVEQGAGQIRAAQGHGVAVLPASAVVSGEGGLVCIFPDESSPPVAVTVVGGGGATVQVPLDAGLTTVLANPHQLAGLPACQG</sequence>
<dbReference type="KEGG" id="xyl:ET495_06855"/>
<dbReference type="Pfam" id="PF01471">
    <property type="entry name" value="PG_binding_1"/>
    <property type="match status" value="1"/>
</dbReference>
<dbReference type="InterPro" id="IPR002477">
    <property type="entry name" value="Peptidoglycan-bd-like"/>
</dbReference>
<gene>
    <name evidence="2" type="ORF">ET495_06855</name>
</gene>
<accession>A0A4P6ERK5</accession>
<name>A0A4P6ERK5_9MICO</name>
<evidence type="ECO:0000259" key="1">
    <source>
        <dbReference type="Pfam" id="PF01471"/>
    </source>
</evidence>
<dbReference type="RefSeq" id="WP_129203698.1">
    <property type="nucleotide sequence ID" value="NZ_CP035495.1"/>
</dbReference>
<dbReference type="InterPro" id="IPR036366">
    <property type="entry name" value="PGBDSf"/>
</dbReference>
<dbReference type="OrthoDB" id="3238883at2"/>
<proteinExistence type="predicted"/>
<evidence type="ECO:0000313" key="2">
    <source>
        <dbReference type="EMBL" id="QAY63007.1"/>
    </source>
</evidence>
<dbReference type="Gene3D" id="1.10.101.10">
    <property type="entry name" value="PGBD-like superfamily/PGBD"/>
    <property type="match status" value="1"/>
</dbReference>
<evidence type="ECO:0000313" key="3">
    <source>
        <dbReference type="Proteomes" id="UP000291758"/>
    </source>
</evidence>
<dbReference type="EMBL" id="CP035495">
    <property type="protein sequence ID" value="QAY63007.1"/>
    <property type="molecule type" value="Genomic_DNA"/>
</dbReference>